<evidence type="ECO:0000313" key="1">
    <source>
        <dbReference type="EMBL" id="SFK39483.1"/>
    </source>
</evidence>
<accession>A0A1I3Z613</accession>
<gene>
    <name evidence="1" type="ORF">SAMN05421835_12012</name>
</gene>
<dbReference type="EMBL" id="FORP01000020">
    <property type="protein sequence ID" value="SFK39483.1"/>
    <property type="molecule type" value="Genomic_DNA"/>
</dbReference>
<dbReference type="Proteomes" id="UP000199025">
    <property type="component" value="Unassembled WGS sequence"/>
</dbReference>
<dbReference type="InterPro" id="IPR054058">
    <property type="entry name" value="HTH_67"/>
</dbReference>
<evidence type="ECO:0008006" key="3">
    <source>
        <dbReference type="Google" id="ProtNLM"/>
    </source>
</evidence>
<protein>
    <recommendedName>
        <fullName evidence="3">SalK</fullName>
    </recommendedName>
</protein>
<reference evidence="1 2" key="1">
    <citation type="submission" date="2016-10" db="EMBL/GenBank/DDBJ databases">
        <authorList>
            <person name="de Groot N.N."/>
        </authorList>
    </citation>
    <scope>NUCLEOTIDE SEQUENCE [LARGE SCALE GENOMIC DNA]</scope>
    <source>
        <strain evidence="1 2">DSM 44468</strain>
    </source>
</reference>
<dbReference type="AlphaFoldDB" id="A0A1I3Z613"/>
<dbReference type="RefSeq" id="WP_091513031.1">
    <property type="nucleotide sequence ID" value="NZ_FORP01000020.1"/>
</dbReference>
<dbReference type="STRING" id="115433.SAMN05421835_12012"/>
<sequence>MTGPRELWTVLEAIHDVTYFAPEARAAHEAVGLRGFWRGYFAMRAAPLGEAGAGTVTAVFHNFAPSFVARAVPEVWTMASPAQALAARNEGAVAALRAHLPGLDAEPLAEVTAVLRRIVGSARCEGRPLAAANAELEWPDDPVAALWHATSVLREHRGDGHVALLVSEDIGGLEAHVLRDAEDGSRQLMLRSRGWTEEEWQAAAARLTARGLLAEGGLSAEGRRLREHIERRTDELAAQPYAAATDAELHELDAVLRPLAKALVPAVVPTPNPVGAPEP</sequence>
<dbReference type="OrthoDB" id="157052at2"/>
<organism evidence="1 2">
    <name type="scientific">Amycolatopsis sacchari</name>
    <dbReference type="NCBI Taxonomy" id="115433"/>
    <lineage>
        <taxon>Bacteria</taxon>
        <taxon>Bacillati</taxon>
        <taxon>Actinomycetota</taxon>
        <taxon>Actinomycetes</taxon>
        <taxon>Pseudonocardiales</taxon>
        <taxon>Pseudonocardiaceae</taxon>
        <taxon>Amycolatopsis</taxon>
    </lineage>
</organism>
<evidence type="ECO:0000313" key="2">
    <source>
        <dbReference type="Proteomes" id="UP000199025"/>
    </source>
</evidence>
<dbReference type="Pfam" id="PF21863">
    <property type="entry name" value="HTH_67"/>
    <property type="match status" value="1"/>
</dbReference>
<dbReference type="NCBIfam" id="NF047719">
    <property type="entry name" value="SCO6745_fam_HTH"/>
    <property type="match status" value="1"/>
</dbReference>
<keyword evidence="2" id="KW-1185">Reference proteome</keyword>
<proteinExistence type="predicted"/>
<name>A0A1I3Z613_9PSEU</name>